<accession>A0A0D9AW73</accession>
<evidence type="ECO:0000259" key="1">
    <source>
        <dbReference type="Pfam" id="PF10026"/>
    </source>
</evidence>
<dbReference type="EMBL" id="JYHV01000001">
    <property type="protein sequence ID" value="KJH85243.1"/>
    <property type="molecule type" value="Genomic_DNA"/>
</dbReference>
<dbReference type="InterPro" id="IPR018728">
    <property type="entry name" value="DUF2268"/>
</dbReference>
<protein>
    <submittedName>
        <fullName evidence="2">Peptidase</fullName>
    </submittedName>
</protein>
<gene>
    <name evidence="2" type="ORF">UF78_00280</name>
</gene>
<dbReference type="AlphaFoldDB" id="A0A0D9AW73"/>
<dbReference type="Proteomes" id="UP000032487">
    <property type="component" value="Unassembled WGS sequence"/>
</dbReference>
<reference evidence="2 3" key="1">
    <citation type="submission" date="2015-02" db="EMBL/GenBank/DDBJ databases">
        <title>Draft genome sequence of Pseudomonas stutzeri NT0128 isolated from wheat (Triticum turgidum) rhizosphere.</title>
        <authorList>
            <person name="Tovi N."/>
            <person name="Frenk S."/>
            <person name="Hadar Y."/>
            <person name="Minz D."/>
        </authorList>
    </citation>
    <scope>NUCLEOTIDE SEQUENCE [LARGE SCALE GENOMIC DNA]</scope>
    <source>
        <strain evidence="2 3">NT0128</strain>
    </source>
</reference>
<name>A0A0D9AW73_STUST</name>
<comment type="caution">
    <text evidence="2">The sequence shown here is derived from an EMBL/GenBank/DDBJ whole genome shotgun (WGS) entry which is preliminary data.</text>
</comment>
<dbReference type="RefSeq" id="WP_045160012.1">
    <property type="nucleotide sequence ID" value="NZ_JYHV01000001.1"/>
</dbReference>
<evidence type="ECO:0000313" key="3">
    <source>
        <dbReference type="Proteomes" id="UP000032487"/>
    </source>
</evidence>
<evidence type="ECO:0000313" key="2">
    <source>
        <dbReference type="EMBL" id="KJH85243.1"/>
    </source>
</evidence>
<feature type="domain" description="DUF2268" evidence="1">
    <location>
        <begin position="26"/>
        <end position="206"/>
    </location>
</feature>
<dbReference type="OrthoDB" id="69012at2"/>
<sequence length="214" mass="23691">MGNLNIHFLDAREALTDVRDWIHASLTETYIKANALLALRPIDVVVKASAQVIPEKGHLGYAPEPGLIFVSVDPGSAVFRANSEASLERMFAHELHHVARWDGPGYGFTLGQALVSEGLAGFFAREVCGGAPEPWERLSLSEIRPYVSRVESDWDSRNYDHAAWFFGDGRLPRWLGYSLGYQVVARFLSMHPESTASKLAGVDAQAFRDCLDCL</sequence>
<proteinExistence type="predicted"/>
<organism evidence="2 3">
    <name type="scientific">Stutzerimonas stutzeri</name>
    <name type="common">Pseudomonas stutzeri</name>
    <dbReference type="NCBI Taxonomy" id="316"/>
    <lineage>
        <taxon>Bacteria</taxon>
        <taxon>Pseudomonadati</taxon>
        <taxon>Pseudomonadota</taxon>
        <taxon>Gammaproteobacteria</taxon>
        <taxon>Pseudomonadales</taxon>
        <taxon>Pseudomonadaceae</taxon>
        <taxon>Stutzerimonas</taxon>
    </lineage>
</organism>
<dbReference type="Pfam" id="PF10026">
    <property type="entry name" value="DUF2268"/>
    <property type="match status" value="1"/>
</dbReference>
<dbReference type="PATRIC" id="fig|316.101.peg.4117"/>